<sequence length="159" mass="16769">MFFSWSRNRSFGKGPKKRDLADINYNFSGSNGRRESQGSLSSGASLELGTSRSGKNEVSIHTYSNVCPGGCVLVGVSWWVCPGGCVLVGVSWWVCPGGCVSWWVCVLVGVCPGGCVSWRVCPGGCVSWWVCPGGCVLVCVCPGGCVSWWGVCPGGCVSW</sequence>
<accession>A0AAZ3SU70</accession>
<reference evidence="2" key="2">
    <citation type="submission" date="2025-08" db="UniProtKB">
        <authorList>
            <consortium name="Ensembl"/>
        </authorList>
    </citation>
    <scope>IDENTIFICATION</scope>
</reference>
<dbReference type="Pfam" id="PF16613">
    <property type="entry name" value="RGS12_us1"/>
    <property type="match status" value="1"/>
</dbReference>
<organism evidence="2 3">
    <name type="scientific">Oncorhynchus tshawytscha</name>
    <name type="common">Chinook salmon</name>
    <name type="synonym">Salmo tshawytscha</name>
    <dbReference type="NCBI Taxonomy" id="74940"/>
    <lineage>
        <taxon>Eukaryota</taxon>
        <taxon>Metazoa</taxon>
        <taxon>Chordata</taxon>
        <taxon>Craniata</taxon>
        <taxon>Vertebrata</taxon>
        <taxon>Euteleostomi</taxon>
        <taxon>Actinopterygii</taxon>
        <taxon>Neopterygii</taxon>
        <taxon>Teleostei</taxon>
        <taxon>Protacanthopterygii</taxon>
        <taxon>Salmoniformes</taxon>
        <taxon>Salmonidae</taxon>
        <taxon>Salmoninae</taxon>
        <taxon>Oncorhynchus</taxon>
    </lineage>
</organism>
<dbReference type="Proteomes" id="UP000694402">
    <property type="component" value="Unassembled WGS sequence"/>
</dbReference>
<dbReference type="AlphaFoldDB" id="A0AAZ3SU70"/>
<evidence type="ECO:0000313" key="2">
    <source>
        <dbReference type="Ensembl" id="ENSOTSP00005156543.1"/>
    </source>
</evidence>
<reference evidence="2" key="3">
    <citation type="submission" date="2025-09" db="UniProtKB">
        <authorList>
            <consortium name="Ensembl"/>
        </authorList>
    </citation>
    <scope>IDENTIFICATION</scope>
</reference>
<protein>
    <submittedName>
        <fullName evidence="2">Uncharacterized protein</fullName>
    </submittedName>
</protein>
<feature type="region of interest" description="Disordered" evidence="1">
    <location>
        <begin position="31"/>
        <end position="50"/>
    </location>
</feature>
<proteinExistence type="predicted"/>
<dbReference type="Ensembl" id="ENSOTST00005122818.1">
    <property type="protein sequence ID" value="ENSOTSP00005156543.1"/>
    <property type="gene ID" value="ENSOTSG00005067392.1"/>
</dbReference>
<gene>
    <name evidence="2" type="primary">TAFA3</name>
</gene>
<reference evidence="3" key="1">
    <citation type="journal article" date="2018" name="PLoS ONE">
        <title>Chinook salmon (Oncorhynchus tshawytscha) genome and transcriptome.</title>
        <authorList>
            <person name="Christensen K.A."/>
            <person name="Leong J.S."/>
            <person name="Sakhrani D."/>
            <person name="Biagi C.A."/>
            <person name="Minkley D.R."/>
            <person name="Withler R.E."/>
            <person name="Rondeau E.B."/>
            <person name="Koop B.F."/>
            <person name="Devlin R.H."/>
        </authorList>
    </citation>
    <scope>NUCLEOTIDE SEQUENCE [LARGE SCALE GENOMIC DNA]</scope>
</reference>
<keyword evidence="3" id="KW-1185">Reference proteome</keyword>
<name>A0AAZ3SU70_ONCTS</name>
<evidence type="ECO:0000256" key="1">
    <source>
        <dbReference type="SAM" id="MobiDB-lite"/>
    </source>
</evidence>
<feature type="compositionally biased region" description="Low complexity" evidence="1">
    <location>
        <begin position="37"/>
        <end position="50"/>
    </location>
</feature>
<evidence type="ECO:0000313" key="3">
    <source>
        <dbReference type="Proteomes" id="UP000694402"/>
    </source>
</evidence>